<keyword evidence="1" id="KW-1133">Transmembrane helix</keyword>
<feature type="transmembrane region" description="Helical" evidence="1">
    <location>
        <begin position="143"/>
        <end position="160"/>
    </location>
</feature>
<dbReference type="RefSeq" id="WP_253480353.1">
    <property type="nucleotide sequence ID" value="NZ_JALJXV010000007.1"/>
</dbReference>
<reference evidence="2" key="1">
    <citation type="submission" date="2022-03" db="EMBL/GenBank/DDBJ databases">
        <title>Genomic Encyclopedia of Type Strains, Phase III (KMG-III): the genomes of soil and plant-associated and newly described type strains.</title>
        <authorList>
            <person name="Whitman W."/>
        </authorList>
    </citation>
    <scope>NUCLEOTIDE SEQUENCE</scope>
    <source>
        <strain evidence="2">ANL 6-2</strain>
    </source>
</reference>
<dbReference type="Proteomes" id="UP001205843">
    <property type="component" value="Unassembled WGS sequence"/>
</dbReference>
<proteinExistence type="predicted"/>
<organism evidence="2 3">
    <name type="scientific">Natronocella acetinitrilica</name>
    <dbReference type="NCBI Taxonomy" id="414046"/>
    <lineage>
        <taxon>Bacteria</taxon>
        <taxon>Pseudomonadati</taxon>
        <taxon>Pseudomonadota</taxon>
        <taxon>Gammaproteobacteria</taxon>
        <taxon>Chromatiales</taxon>
        <taxon>Ectothiorhodospiraceae</taxon>
        <taxon>Natronocella</taxon>
    </lineage>
</organism>
<accession>A0AAE3G530</accession>
<protein>
    <submittedName>
        <fullName evidence="2">Uncharacterized membrane protein YraQ (UPF0718 family)</fullName>
    </submittedName>
</protein>
<dbReference type="EMBL" id="JALJXV010000007">
    <property type="protein sequence ID" value="MCP1675960.1"/>
    <property type="molecule type" value="Genomic_DNA"/>
</dbReference>
<feature type="transmembrane region" description="Helical" evidence="1">
    <location>
        <begin position="75"/>
        <end position="99"/>
    </location>
</feature>
<feature type="transmembrane region" description="Helical" evidence="1">
    <location>
        <begin position="45"/>
        <end position="68"/>
    </location>
</feature>
<feature type="transmembrane region" description="Helical" evidence="1">
    <location>
        <begin position="111"/>
        <end position="131"/>
    </location>
</feature>
<gene>
    <name evidence="2" type="ORF">J2T57_003115</name>
</gene>
<name>A0AAE3G530_9GAMM</name>
<evidence type="ECO:0000256" key="1">
    <source>
        <dbReference type="SAM" id="Phobius"/>
    </source>
</evidence>
<comment type="caution">
    <text evidence="2">The sequence shown here is derived from an EMBL/GenBank/DDBJ whole genome shotgun (WGS) entry which is preliminary data.</text>
</comment>
<keyword evidence="3" id="KW-1185">Reference proteome</keyword>
<dbReference type="AlphaFoldDB" id="A0AAE3G530"/>
<keyword evidence="1" id="KW-0812">Transmembrane</keyword>
<sequence>MLIAYLSVVSMLAAVALIAHRTSEVSHRDIALRGLSQLRPLLIRLPAALLAGSFLAALIPEGWLLLLLGDASGVAGVLLASLLGAVLPGGPLVAFPLALVLFSAGVGTPQMVALITAWSVLAFHRVLAFEIPLMGWGFAWRRLAASAILAPIAGLLVLILQ</sequence>
<evidence type="ECO:0000313" key="2">
    <source>
        <dbReference type="EMBL" id="MCP1675960.1"/>
    </source>
</evidence>
<keyword evidence="1" id="KW-0472">Membrane</keyword>
<evidence type="ECO:0000313" key="3">
    <source>
        <dbReference type="Proteomes" id="UP001205843"/>
    </source>
</evidence>